<evidence type="ECO:0000313" key="9">
    <source>
        <dbReference type="Proteomes" id="UP000232883"/>
    </source>
</evidence>
<protein>
    <recommendedName>
        <fullName evidence="2">histidine kinase</fullName>
        <ecNumber evidence="2">2.7.13.3</ecNumber>
    </recommendedName>
</protein>
<dbReference type="InterPro" id="IPR005467">
    <property type="entry name" value="His_kinase_dom"/>
</dbReference>
<dbReference type="InterPro" id="IPR052162">
    <property type="entry name" value="Sensor_kinase/Photoreceptor"/>
</dbReference>
<dbReference type="SUPFAM" id="SSF55874">
    <property type="entry name" value="ATPase domain of HSP90 chaperone/DNA topoisomerase II/histidine kinase"/>
    <property type="match status" value="1"/>
</dbReference>
<dbReference type="PRINTS" id="PR00344">
    <property type="entry name" value="BCTRLSENSOR"/>
</dbReference>
<dbReference type="PROSITE" id="PS50112">
    <property type="entry name" value="PAS"/>
    <property type="match status" value="1"/>
</dbReference>
<proteinExistence type="predicted"/>
<dbReference type="InterPro" id="IPR013656">
    <property type="entry name" value="PAS_4"/>
</dbReference>
<dbReference type="SUPFAM" id="SSF47384">
    <property type="entry name" value="Homodimeric domain of signal transducing histidine kinase"/>
    <property type="match status" value="1"/>
</dbReference>
<dbReference type="AlphaFoldDB" id="A0A2K8Z0M3"/>
<dbReference type="InterPro" id="IPR004358">
    <property type="entry name" value="Sig_transdc_His_kin-like_C"/>
</dbReference>
<dbReference type="SUPFAM" id="SSF55785">
    <property type="entry name" value="PYP-like sensor domain (PAS domain)"/>
    <property type="match status" value="4"/>
</dbReference>
<dbReference type="InterPro" id="IPR003661">
    <property type="entry name" value="HisK_dim/P_dom"/>
</dbReference>
<evidence type="ECO:0000256" key="2">
    <source>
        <dbReference type="ARBA" id="ARBA00012438"/>
    </source>
</evidence>
<sequence length="783" mass="88417">MTPVSSLSGSSRDTDINSLQTSFEFYRAEYDATGQLVGFRLVMLNASAVDKWGKPQSELLNQSVSQLMHADDADYLSGQFSLVMKSGRAVRFDMSHPGQRNGPSRTGELLVVKQDDGVLVSYNDSDEHSFIAHVVDTTAPRKVGQEKLHQGTLLQMIIDSSQSGVVLYEIVHDEVSGEVVDFRFVLTNPANEQVVGRAKAELLGKSIFAIYPELMQTAWGEKLLTCARTGERQMFLFPYFKEGINGWFDVSFVRHEHYILLTFSDVTALKEAELALRQQNDLLKEIVENGQTGMTLFDPIRNESGEIIDFRYVFTNAVNARVMGRSVAELTGERLLTLFPTRPQTEWYANLMHTATTGESRSYLYELNTDRINGWFNTLFVKVGDQILYTYLDITSLKQTKQALQEQNDLLEQVMNTTPTVIALHESVRNEAGELIDFRLTHLNQKAADLLGHSLEEGQIPLLSDYFPGVQKTPVFEHYRRVVEQSEPIRTEVFWKHHWYDLSAARISDGMVVVAQDITPMKESQHKLEVANLELKRSNENLQSFAFVSSHDLQEPLRKIISFTDILQTQYGNQFDAEATNIIHRVNTSADRMRLLIQDLLAYSKLETNQDLFKPVDITTLIQELQEHELWVTLNQSKARIQLGKLPTVIADPLQMRQLFQNLLSNAVKFALKDVTPVITITHQLVNRAEIPTDLLSPAKSGERKSASPKFHEISVADNGIGFDEKYIDRIFQVFQRLHGRSQYTGSGIGLAICYKIVERHGGAITASSKPGGGSTFRVYLPV</sequence>
<keyword evidence="4" id="KW-0808">Transferase</keyword>
<dbReference type="RefSeq" id="WP_100989467.1">
    <property type="nucleotide sequence ID" value="NZ_CP025096.1"/>
</dbReference>
<dbReference type="Pfam" id="PF02518">
    <property type="entry name" value="HATPase_c"/>
    <property type="match status" value="1"/>
</dbReference>
<dbReference type="Gene3D" id="3.30.565.10">
    <property type="entry name" value="Histidine kinase-like ATPase, C-terminal domain"/>
    <property type="match status" value="1"/>
</dbReference>
<dbReference type="InterPro" id="IPR036097">
    <property type="entry name" value="HisK_dim/P_sf"/>
</dbReference>
<dbReference type="CDD" id="cd00130">
    <property type="entry name" value="PAS"/>
    <property type="match status" value="1"/>
</dbReference>
<keyword evidence="5" id="KW-0418">Kinase</keyword>
<dbReference type="KEGG" id="spir:CWM47_17100"/>
<evidence type="ECO:0000313" key="8">
    <source>
        <dbReference type="EMBL" id="AUD03399.1"/>
    </source>
</evidence>
<gene>
    <name evidence="8" type="ORF">CWM47_17100</name>
</gene>
<evidence type="ECO:0000256" key="3">
    <source>
        <dbReference type="ARBA" id="ARBA00022553"/>
    </source>
</evidence>
<dbReference type="Pfam" id="PF08448">
    <property type="entry name" value="PAS_4"/>
    <property type="match status" value="1"/>
</dbReference>
<evidence type="ECO:0000259" key="7">
    <source>
        <dbReference type="PROSITE" id="PS50112"/>
    </source>
</evidence>
<feature type="domain" description="PAS" evidence="7">
    <location>
        <begin position="31"/>
        <end position="87"/>
    </location>
</feature>
<comment type="catalytic activity">
    <reaction evidence="1">
        <text>ATP + protein L-histidine = ADP + protein N-phospho-L-histidine.</text>
        <dbReference type="EC" id="2.7.13.3"/>
    </reaction>
</comment>
<name>A0A2K8Z0M3_9BACT</name>
<dbReference type="PANTHER" id="PTHR43304">
    <property type="entry name" value="PHYTOCHROME-LIKE PROTEIN CPH1"/>
    <property type="match status" value="1"/>
</dbReference>
<dbReference type="SMART" id="SM00091">
    <property type="entry name" value="PAS"/>
    <property type="match status" value="4"/>
</dbReference>
<dbReference type="EC" id="2.7.13.3" evidence="2"/>
<dbReference type="SMART" id="SM00387">
    <property type="entry name" value="HATPase_c"/>
    <property type="match status" value="1"/>
</dbReference>
<evidence type="ECO:0000256" key="1">
    <source>
        <dbReference type="ARBA" id="ARBA00000085"/>
    </source>
</evidence>
<feature type="domain" description="Histidine kinase" evidence="6">
    <location>
        <begin position="548"/>
        <end position="783"/>
    </location>
</feature>
<dbReference type="EMBL" id="CP025096">
    <property type="protein sequence ID" value="AUD03399.1"/>
    <property type="molecule type" value="Genomic_DNA"/>
</dbReference>
<dbReference type="InterPro" id="IPR003594">
    <property type="entry name" value="HATPase_dom"/>
</dbReference>
<dbReference type="OrthoDB" id="927680at2"/>
<dbReference type="PANTHER" id="PTHR43304:SF1">
    <property type="entry name" value="PAC DOMAIN-CONTAINING PROTEIN"/>
    <property type="match status" value="1"/>
</dbReference>
<dbReference type="PROSITE" id="PS50109">
    <property type="entry name" value="HIS_KIN"/>
    <property type="match status" value="1"/>
</dbReference>
<dbReference type="Pfam" id="PF00512">
    <property type="entry name" value="HisKA"/>
    <property type="match status" value="1"/>
</dbReference>
<dbReference type="InterPro" id="IPR035965">
    <property type="entry name" value="PAS-like_dom_sf"/>
</dbReference>
<keyword evidence="9" id="KW-1185">Reference proteome</keyword>
<reference evidence="8 9" key="1">
    <citation type="submission" date="2017-11" db="EMBL/GenBank/DDBJ databases">
        <title>Taxonomic description and genome sequences of Spirosoma HA7 sp. nov., isolated from pollen microhabitat of Corylus avellana.</title>
        <authorList>
            <person name="Ambika Manirajan B."/>
            <person name="Suarez C."/>
            <person name="Ratering S."/>
            <person name="Geissler-Plaum R."/>
            <person name="Cardinale M."/>
            <person name="Sylvia S."/>
        </authorList>
    </citation>
    <scope>NUCLEOTIDE SEQUENCE [LARGE SCALE GENOMIC DNA]</scope>
    <source>
        <strain evidence="8 9">HA7</strain>
    </source>
</reference>
<evidence type="ECO:0000256" key="5">
    <source>
        <dbReference type="ARBA" id="ARBA00022777"/>
    </source>
</evidence>
<evidence type="ECO:0000259" key="6">
    <source>
        <dbReference type="PROSITE" id="PS50109"/>
    </source>
</evidence>
<dbReference type="GO" id="GO:0000155">
    <property type="term" value="F:phosphorelay sensor kinase activity"/>
    <property type="evidence" value="ECO:0007669"/>
    <property type="project" value="InterPro"/>
</dbReference>
<accession>A0A2K8Z0M3</accession>
<keyword evidence="3" id="KW-0597">Phosphoprotein</keyword>
<dbReference type="InterPro" id="IPR000014">
    <property type="entry name" value="PAS"/>
</dbReference>
<dbReference type="CDD" id="cd00082">
    <property type="entry name" value="HisKA"/>
    <property type="match status" value="1"/>
</dbReference>
<dbReference type="SMART" id="SM00388">
    <property type="entry name" value="HisKA"/>
    <property type="match status" value="1"/>
</dbReference>
<dbReference type="Gene3D" id="3.30.450.20">
    <property type="entry name" value="PAS domain"/>
    <property type="match status" value="4"/>
</dbReference>
<dbReference type="Gene3D" id="1.10.287.130">
    <property type="match status" value="1"/>
</dbReference>
<dbReference type="InterPro" id="IPR036890">
    <property type="entry name" value="HATPase_C_sf"/>
</dbReference>
<dbReference type="Proteomes" id="UP000232883">
    <property type="component" value="Chromosome"/>
</dbReference>
<organism evidence="8 9">
    <name type="scientific">Spirosoma pollinicola</name>
    <dbReference type="NCBI Taxonomy" id="2057025"/>
    <lineage>
        <taxon>Bacteria</taxon>
        <taxon>Pseudomonadati</taxon>
        <taxon>Bacteroidota</taxon>
        <taxon>Cytophagia</taxon>
        <taxon>Cytophagales</taxon>
        <taxon>Cytophagaceae</taxon>
        <taxon>Spirosoma</taxon>
    </lineage>
</organism>
<evidence type="ECO:0000256" key="4">
    <source>
        <dbReference type="ARBA" id="ARBA00022679"/>
    </source>
</evidence>